<proteinExistence type="predicted"/>
<gene>
    <name evidence="1" type="ORF">V22_10930</name>
</gene>
<dbReference type="EMBL" id="CP036316">
    <property type="protein sequence ID" value="QDT63867.1"/>
    <property type="molecule type" value="Genomic_DNA"/>
</dbReference>
<reference evidence="1 2" key="1">
    <citation type="submission" date="2019-02" db="EMBL/GenBank/DDBJ databases">
        <title>Deep-cultivation of Planctomycetes and their phenomic and genomic characterization uncovers novel biology.</title>
        <authorList>
            <person name="Wiegand S."/>
            <person name="Jogler M."/>
            <person name="Boedeker C."/>
            <person name="Pinto D."/>
            <person name="Vollmers J."/>
            <person name="Rivas-Marin E."/>
            <person name="Kohn T."/>
            <person name="Peeters S.H."/>
            <person name="Heuer A."/>
            <person name="Rast P."/>
            <person name="Oberbeckmann S."/>
            <person name="Bunk B."/>
            <person name="Jeske O."/>
            <person name="Meyerdierks A."/>
            <person name="Storesund J.E."/>
            <person name="Kallscheuer N."/>
            <person name="Luecker S."/>
            <person name="Lage O.M."/>
            <person name="Pohl T."/>
            <person name="Merkel B.J."/>
            <person name="Hornburger P."/>
            <person name="Mueller R.-W."/>
            <person name="Bruemmer F."/>
            <person name="Labrenz M."/>
            <person name="Spormann A.M."/>
            <person name="Op den Camp H."/>
            <person name="Overmann J."/>
            <person name="Amann R."/>
            <person name="Jetten M.S.M."/>
            <person name="Mascher T."/>
            <person name="Medema M.H."/>
            <person name="Devos D.P."/>
            <person name="Kaster A.-K."/>
            <person name="Ovreas L."/>
            <person name="Rohde M."/>
            <person name="Galperin M.Y."/>
            <person name="Jogler C."/>
        </authorList>
    </citation>
    <scope>NUCLEOTIDE SEQUENCE [LARGE SCALE GENOMIC DNA]</scope>
    <source>
        <strain evidence="1 2">V22</strain>
    </source>
</reference>
<protein>
    <submittedName>
        <fullName evidence="1">Uncharacterized protein</fullName>
    </submittedName>
</protein>
<dbReference type="KEGG" id="chya:V22_10930"/>
<dbReference type="AlphaFoldDB" id="A0A517T660"/>
<keyword evidence="2" id="KW-1185">Reference proteome</keyword>
<dbReference type="Proteomes" id="UP000319976">
    <property type="component" value="Chromosome"/>
</dbReference>
<accession>A0A517T660</accession>
<sequence>MEEFTMLSVMEMKELIALIQKTWNKRVGIASCGDI</sequence>
<evidence type="ECO:0000313" key="2">
    <source>
        <dbReference type="Proteomes" id="UP000319976"/>
    </source>
</evidence>
<name>A0A517T660_9PLAN</name>
<evidence type="ECO:0000313" key="1">
    <source>
        <dbReference type="EMBL" id="QDT63867.1"/>
    </source>
</evidence>
<organism evidence="1 2">
    <name type="scientific">Calycomorphotria hydatis</name>
    <dbReference type="NCBI Taxonomy" id="2528027"/>
    <lineage>
        <taxon>Bacteria</taxon>
        <taxon>Pseudomonadati</taxon>
        <taxon>Planctomycetota</taxon>
        <taxon>Planctomycetia</taxon>
        <taxon>Planctomycetales</taxon>
        <taxon>Planctomycetaceae</taxon>
        <taxon>Calycomorphotria</taxon>
    </lineage>
</organism>